<keyword evidence="2" id="KW-1185">Reference proteome</keyword>
<evidence type="ECO:0000313" key="1">
    <source>
        <dbReference type="EMBL" id="KAI3692766.1"/>
    </source>
</evidence>
<proteinExistence type="predicted"/>
<organism evidence="1 2">
    <name type="scientific">Arctium lappa</name>
    <name type="common">Greater burdock</name>
    <name type="synonym">Lappa major</name>
    <dbReference type="NCBI Taxonomy" id="4217"/>
    <lineage>
        <taxon>Eukaryota</taxon>
        <taxon>Viridiplantae</taxon>
        <taxon>Streptophyta</taxon>
        <taxon>Embryophyta</taxon>
        <taxon>Tracheophyta</taxon>
        <taxon>Spermatophyta</taxon>
        <taxon>Magnoliopsida</taxon>
        <taxon>eudicotyledons</taxon>
        <taxon>Gunneridae</taxon>
        <taxon>Pentapetalae</taxon>
        <taxon>asterids</taxon>
        <taxon>campanulids</taxon>
        <taxon>Asterales</taxon>
        <taxon>Asteraceae</taxon>
        <taxon>Carduoideae</taxon>
        <taxon>Cardueae</taxon>
        <taxon>Arctiinae</taxon>
        <taxon>Arctium</taxon>
    </lineage>
</organism>
<name>A0ACB8Z4Z3_ARCLA</name>
<reference evidence="2" key="1">
    <citation type="journal article" date="2022" name="Mol. Ecol. Resour.">
        <title>The genomes of chicory, endive, great burdock and yacon provide insights into Asteraceae palaeo-polyploidization history and plant inulin production.</title>
        <authorList>
            <person name="Fan W."/>
            <person name="Wang S."/>
            <person name="Wang H."/>
            <person name="Wang A."/>
            <person name="Jiang F."/>
            <person name="Liu H."/>
            <person name="Zhao H."/>
            <person name="Xu D."/>
            <person name="Zhang Y."/>
        </authorList>
    </citation>
    <scope>NUCLEOTIDE SEQUENCE [LARGE SCALE GENOMIC DNA]</scope>
    <source>
        <strain evidence="2">cv. Niubang</strain>
    </source>
</reference>
<evidence type="ECO:0000313" key="2">
    <source>
        <dbReference type="Proteomes" id="UP001055879"/>
    </source>
</evidence>
<gene>
    <name evidence="1" type="ORF">L6452_32588</name>
</gene>
<reference evidence="1 2" key="2">
    <citation type="journal article" date="2022" name="Mol. Ecol. Resour.">
        <title>The genomes of chicory, endive, great burdock and yacon provide insights into Asteraceae paleo-polyploidization history and plant inulin production.</title>
        <authorList>
            <person name="Fan W."/>
            <person name="Wang S."/>
            <person name="Wang H."/>
            <person name="Wang A."/>
            <person name="Jiang F."/>
            <person name="Liu H."/>
            <person name="Zhao H."/>
            <person name="Xu D."/>
            <person name="Zhang Y."/>
        </authorList>
    </citation>
    <scope>NUCLEOTIDE SEQUENCE [LARGE SCALE GENOMIC DNA]</scope>
    <source>
        <strain evidence="2">cv. Niubang</strain>
    </source>
</reference>
<comment type="caution">
    <text evidence="1">The sequence shown here is derived from an EMBL/GenBank/DDBJ whole genome shotgun (WGS) entry which is preliminary data.</text>
</comment>
<accession>A0ACB8Z4Z3</accession>
<sequence>MWRPSSPTIWSLPAGGRWMSCRFAPYGSTLFFFYSFASKTNHIVKAVAKQDGDGGFELIEEARLFQERIHPDGGNIKGLGRSMMVASIMVASIMFVGLQLYGRLFTICRWVLVTTEETELTMVTWCIERINGIDDVAHRRR</sequence>
<dbReference type="Proteomes" id="UP001055879">
    <property type="component" value="Linkage Group LG11"/>
</dbReference>
<protein>
    <submittedName>
        <fullName evidence="1">Uncharacterized protein</fullName>
    </submittedName>
</protein>
<dbReference type="EMBL" id="CM042057">
    <property type="protein sequence ID" value="KAI3692766.1"/>
    <property type="molecule type" value="Genomic_DNA"/>
</dbReference>